<dbReference type="InterPro" id="IPR028118">
    <property type="entry name" value="Chibby_fam"/>
</dbReference>
<dbReference type="GeneID" id="102382574"/>
<gene>
    <name evidence="2" type="primary">CBY3</name>
</gene>
<dbReference type="AlphaFoldDB" id="A0A1U8D975"/>
<name>A0A1U8D975_ALLSI</name>
<dbReference type="PANTHER" id="PTHR21533">
    <property type="entry name" value="LEUCINE-RICH PROTEIN"/>
    <property type="match status" value="1"/>
</dbReference>
<evidence type="ECO:0000313" key="2">
    <source>
        <dbReference type="RefSeq" id="XP_014376901.2"/>
    </source>
</evidence>
<dbReference type="eggNOG" id="KOG4119">
    <property type="taxonomic scope" value="Eukaryota"/>
</dbReference>
<dbReference type="CTD" id="646019"/>
<dbReference type="Proteomes" id="UP000189705">
    <property type="component" value="Unplaced"/>
</dbReference>
<dbReference type="KEGG" id="asn:102382574"/>
<proteinExistence type="predicted"/>
<organism evidence="1 2">
    <name type="scientific">Alligator sinensis</name>
    <name type="common">Chinese alligator</name>
    <dbReference type="NCBI Taxonomy" id="38654"/>
    <lineage>
        <taxon>Eukaryota</taxon>
        <taxon>Metazoa</taxon>
        <taxon>Chordata</taxon>
        <taxon>Craniata</taxon>
        <taxon>Vertebrata</taxon>
        <taxon>Euteleostomi</taxon>
        <taxon>Archelosauria</taxon>
        <taxon>Archosauria</taxon>
        <taxon>Crocodylia</taxon>
        <taxon>Alligatoridae</taxon>
        <taxon>Alligatorinae</taxon>
        <taxon>Alligator</taxon>
    </lineage>
</organism>
<dbReference type="CDD" id="cd07429">
    <property type="entry name" value="Cby_like"/>
    <property type="match status" value="1"/>
</dbReference>
<protein>
    <submittedName>
        <fullName evidence="2">Protein chibby homolog 3</fullName>
    </submittedName>
</protein>
<keyword evidence="1" id="KW-1185">Reference proteome</keyword>
<reference evidence="2" key="1">
    <citation type="submission" date="2025-08" db="UniProtKB">
        <authorList>
            <consortium name="RefSeq"/>
        </authorList>
    </citation>
    <scope>IDENTIFICATION</scope>
</reference>
<dbReference type="STRING" id="38654.A0A1U8D975"/>
<dbReference type="InParanoid" id="A0A1U8D975"/>
<dbReference type="PANTHER" id="PTHR21533:SF17">
    <property type="entry name" value="PROTEIN CHIBBY HOMOLOG 3"/>
    <property type="match status" value="1"/>
</dbReference>
<dbReference type="Pfam" id="PF14645">
    <property type="entry name" value="Chibby"/>
    <property type="match status" value="1"/>
</dbReference>
<sequence length="255" mass="29403">MLLAVFAEAYAQFEGISVSVSIWGFTSYESHNGRVSMCINVLELWRMKFSTCNNRLPGRVEEGCTSFNPDCLAPSLSADLQNIYGWLHKKALLAMDTVVNIVQELHEYWATHFSRRFLPRRPPLRQITSLSSFYLLDHRTRQMELGLDYGLPQAQLSNAKFVFQDGKWQSEGSPTHQLPFRQLFPSSGQEQSNKVLKKENEALLEENNYLKLQLELLMDMLTETTAQLHIVEKKLDAPAWQAKMKKPDKVLMLKY</sequence>
<dbReference type="RefSeq" id="XP_014376901.2">
    <property type="nucleotide sequence ID" value="XM_014521415.2"/>
</dbReference>
<accession>A0A1U8D975</accession>
<evidence type="ECO:0000313" key="1">
    <source>
        <dbReference type="Proteomes" id="UP000189705"/>
    </source>
</evidence>